<dbReference type="PROSITE" id="PS50280">
    <property type="entry name" value="SET"/>
    <property type="match status" value="1"/>
</dbReference>
<sequence length="548" mass="62276">MPAEAMTNLRDIPGKGKGLIATRKIPRGTRILSEESVITVPEGCTDSRSMRASIRRQVDKLNPDQLQAFLDMGNNYPDASQHYGIVRTNALPMDDESGIFLVACRINHACDNNAQRIWNESIKIHTVHVLRDIDEGEEITISYLQDVLNNRRTRQKALREKFNFDCTCHLCSLPFKLSVESDRRIDEILKLENRVAQNGINGIMRDPERMLRYVERQVELYSEHDTNDVGLPRAFFDAAQITAAHGDLARSYILTERAAAGWRLILGQDDHQFLKAQRLAMDPSRHATFGNSTRWKTDFDLDKVPWELGPADFEDWLWKSAKKSSSDGVGVFRNQSTFPSFLGLPSEFEIEHYFFEVTDVENSAHFQPRRHWCFLAEIVPSMQSVPCYMKVKDASGMIIPFNFIGEACGRKIAQSSLCVGYTVAVLYAEQHAVDLPESGINLKDPQHFRVFPLSMKNLLSLSDRVFEFSAETNGVKTCHGCGKQATSLFRCANCLYFWYCSGACHRFGWTEKDHKTDCKLLNDGDLKGLLMLNESTFQGPVTFPFRTT</sequence>
<dbReference type="GO" id="GO:0008270">
    <property type="term" value="F:zinc ion binding"/>
    <property type="evidence" value="ECO:0007669"/>
    <property type="project" value="UniProtKB-KW"/>
</dbReference>
<protein>
    <submittedName>
        <fullName evidence="7">Uncharacterized protein</fullName>
    </submittedName>
</protein>
<comment type="caution">
    <text evidence="7">The sequence shown here is derived from an EMBL/GenBank/DDBJ whole genome shotgun (WGS) entry which is preliminary data.</text>
</comment>
<dbReference type="Proteomes" id="UP000091967">
    <property type="component" value="Unassembled WGS sequence"/>
</dbReference>
<dbReference type="InterPro" id="IPR011990">
    <property type="entry name" value="TPR-like_helical_dom_sf"/>
</dbReference>
<dbReference type="PANTHER" id="PTHR47332:SF2">
    <property type="entry name" value="SET-6"/>
    <property type="match status" value="1"/>
</dbReference>
<dbReference type="InterPro" id="IPR053185">
    <property type="entry name" value="SET_domain_protein"/>
</dbReference>
<evidence type="ECO:0000259" key="6">
    <source>
        <dbReference type="PROSITE" id="PS50865"/>
    </source>
</evidence>
<dbReference type="SUPFAM" id="SSF82199">
    <property type="entry name" value="SET domain"/>
    <property type="match status" value="1"/>
</dbReference>
<proteinExistence type="predicted"/>
<organism evidence="7 8">
    <name type="scientific">Fusarium poae</name>
    <dbReference type="NCBI Taxonomy" id="36050"/>
    <lineage>
        <taxon>Eukaryota</taxon>
        <taxon>Fungi</taxon>
        <taxon>Dikarya</taxon>
        <taxon>Ascomycota</taxon>
        <taxon>Pezizomycotina</taxon>
        <taxon>Sordariomycetes</taxon>
        <taxon>Hypocreomycetidae</taxon>
        <taxon>Hypocreales</taxon>
        <taxon>Nectriaceae</taxon>
        <taxon>Fusarium</taxon>
    </lineage>
</organism>
<dbReference type="Pfam" id="PF01753">
    <property type="entry name" value="zf-MYND"/>
    <property type="match status" value="1"/>
</dbReference>
<dbReference type="Gene3D" id="1.25.40.10">
    <property type="entry name" value="Tetratricopeptide repeat domain"/>
    <property type="match status" value="1"/>
</dbReference>
<dbReference type="PROSITE" id="PS50865">
    <property type="entry name" value="ZF_MYND_2"/>
    <property type="match status" value="1"/>
</dbReference>
<feature type="domain" description="SET" evidence="5">
    <location>
        <begin position="4"/>
        <end position="144"/>
    </location>
</feature>
<feature type="domain" description="MYND-type" evidence="6">
    <location>
        <begin position="478"/>
        <end position="518"/>
    </location>
</feature>
<dbReference type="InterPro" id="IPR002893">
    <property type="entry name" value="Znf_MYND"/>
</dbReference>
<dbReference type="CDD" id="cd20071">
    <property type="entry name" value="SET_SMYD"/>
    <property type="match status" value="1"/>
</dbReference>
<keyword evidence="2 4" id="KW-0863">Zinc-finger</keyword>
<dbReference type="Pfam" id="PF00856">
    <property type="entry name" value="SET"/>
    <property type="match status" value="1"/>
</dbReference>
<keyword evidence="8" id="KW-1185">Reference proteome</keyword>
<dbReference type="Gene3D" id="2.170.270.10">
    <property type="entry name" value="SET domain"/>
    <property type="match status" value="1"/>
</dbReference>
<dbReference type="PROSITE" id="PS01360">
    <property type="entry name" value="ZF_MYND_1"/>
    <property type="match status" value="1"/>
</dbReference>
<evidence type="ECO:0000313" key="8">
    <source>
        <dbReference type="Proteomes" id="UP000091967"/>
    </source>
</evidence>
<gene>
    <name evidence="7" type="ORF">FPOA_09319</name>
</gene>
<evidence type="ECO:0000259" key="5">
    <source>
        <dbReference type="PROSITE" id="PS50280"/>
    </source>
</evidence>
<dbReference type="STRING" id="36050.A0A1B8AR84"/>
<name>A0A1B8AR84_FUSPO</name>
<evidence type="ECO:0000256" key="3">
    <source>
        <dbReference type="ARBA" id="ARBA00022833"/>
    </source>
</evidence>
<dbReference type="InterPro" id="IPR046341">
    <property type="entry name" value="SET_dom_sf"/>
</dbReference>
<dbReference type="SMART" id="SM00317">
    <property type="entry name" value="SET"/>
    <property type="match status" value="1"/>
</dbReference>
<reference evidence="7 8" key="1">
    <citation type="submission" date="2016-06" db="EMBL/GenBank/DDBJ databases">
        <title>Living apart together: crosstalk between the core and supernumerary genomes in a fungal plant pathogen.</title>
        <authorList>
            <person name="Vanheule A."/>
            <person name="Audenaert K."/>
            <person name="Warris S."/>
            <person name="Van De Geest H."/>
            <person name="Schijlen E."/>
            <person name="Hofte M."/>
            <person name="De Saeger S."/>
            <person name="Haesaert G."/>
            <person name="Waalwijk C."/>
            <person name="Van Der Lee T."/>
        </authorList>
    </citation>
    <scope>NUCLEOTIDE SEQUENCE [LARGE SCALE GENOMIC DNA]</scope>
    <source>
        <strain evidence="7 8">2516</strain>
    </source>
</reference>
<dbReference type="OMA" id="PRRHWCF"/>
<keyword evidence="1" id="KW-0479">Metal-binding</keyword>
<accession>A0A1B8AR84</accession>
<dbReference type="PANTHER" id="PTHR47332">
    <property type="entry name" value="SET DOMAIN-CONTAINING PROTEIN 5"/>
    <property type="match status" value="1"/>
</dbReference>
<dbReference type="SUPFAM" id="SSF144232">
    <property type="entry name" value="HIT/MYND zinc finger-like"/>
    <property type="match status" value="1"/>
</dbReference>
<evidence type="ECO:0000256" key="4">
    <source>
        <dbReference type="PROSITE-ProRule" id="PRU00134"/>
    </source>
</evidence>
<dbReference type="AlphaFoldDB" id="A0A1B8AR84"/>
<evidence type="ECO:0000313" key="7">
    <source>
        <dbReference type="EMBL" id="OBS23000.1"/>
    </source>
</evidence>
<dbReference type="EMBL" id="LYXU01000003">
    <property type="protein sequence ID" value="OBS23000.1"/>
    <property type="molecule type" value="Genomic_DNA"/>
</dbReference>
<evidence type="ECO:0000256" key="1">
    <source>
        <dbReference type="ARBA" id="ARBA00022723"/>
    </source>
</evidence>
<evidence type="ECO:0000256" key="2">
    <source>
        <dbReference type="ARBA" id="ARBA00022771"/>
    </source>
</evidence>
<dbReference type="Gene3D" id="6.10.140.2220">
    <property type="match status" value="1"/>
</dbReference>
<dbReference type="InterPro" id="IPR001214">
    <property type="entry name" value="SET_dom"/>
</dbReference>
<keyword evidence="3" id="KW-0862">Zinc</keyword>